<protein>
    <recommendedName>
        <fullName evidence="2">Gliding motility protein GldL-like N-terminal domain-containing protein</fullName>
    </recommendedName>
</protein>
<dbReference type="RefSeq" id="WP_264369377.1">
    <property type="nucleotide sequence ID" value="NZ_JAPCIO010000007.1"/>
</dbReference>
<dbReference type="EMBL" id="JAPCIO010000007">
    <property type="protein sequence ID" value="MCW1148654.1"/>
    <property type="molecule type" value="Genomic_DNA"/>
</dbReference>
<reference evidence="3" key="1">
    <citation type="submission" date="2022-10" db="EMBL/GenBank/DDBJ databases">
        <title>Flavobacterium sp. nov., a bacterium isolated from lake sediment.</title>
        <authorList>
            <person name="Qu J.-H."/>
        </authorList>
    </citation>
    <scope>NUCLEOTIDE SEQUENCE</scope>
    <source>
        <strain evidence="3">TH16-21</strain>
    </source>
</reference>
<keyword evidence="1" id="KW-0472">Membrane</keyword>
<keyword evidence="4" id="KW-1185">Reference proteome</keyword>
<feature type="transmembrane region" description="Helical" evidence="1">
    <location>
        <begin position="87"/>
        <end position="107"/>
    </location>
</feature>
<dbReference type="InterPro" id="IPR055087">
    <property type="entry name" value="GldL-like_N"/>
</dbReference>
<dbReference type="Proteomes" id="UP001165677">
    <property type="component" value="Unassembled WGS sequence"/>
</dbReference>
<evidence type="ECO:0000313" key="3">
    <source>
        <dbReference type="EMBL" id="MCW1148654.1"/>
    </source>
</evidence>
<evidence type="ECO:0000256" key="1">
    <source>
        <dbReference type="SAM" id="Phobius"/>
    </source>
</evidence>
<name>A0ABT3EJ98_9FLAO</name>
<comment type="caution">
    <text evidence="3">The sequence shown here is derived from an EMBL/GenBank/DDBJ whole genome shotgun (WGS) entry which is preliminary data.</text>
</comment>
<feature type="transmembrane region" description="Helical" evidence="1">
    <location>
        <begin position="30"/>
        <end position="48"/>
    </location>
</feature>
<keyword evidence="1" id="KW-1133">Transmembrane helix</keyword>
<organism evidence="3 4">
    <name type="scientific">Flavobacterium lacisediminis</name>
    <dbReference type="NCBI Taxonomy" id="2989705"/>
    <lineage>
        <taxon>Bacteria</taxon>
        <taxon>Pseudomonadati</taxon>
        <taxon>Bacteroidota</taxon>
        <taxon>Flavobacteriia</taxon>
        <taxon>Flavobacteriales</taxon>
        <taxon>Flavobacteriaceae</taxon>
        <taxon>Flavobacterium</taxon>
    </lineage>
</organism>
<feature type="domain" description="Gliding motility protein GldL-like N-terminal" evidence="2">
    <location>
        <begin position="64"/>
        <end position="121"/>
    </location>
</feature>
<evidence type="ECO:0000259" key="2">
    <source>
        <dbReference type="Pfam" id="PF22827"/>
    </source>
</evidence>
<keyword evidence="1" id="KW-0812">Transmembrane</keyword>
<feature type="transmembrane region" description="Helical" evidence="1">
    <location>
        <begin position="127"/>
        <end position="148"/>
    </location>
</feature>
<feature type="transmembrane region" description="Helical" evidence="1">
    <location>
        <begin position="60"/>
        <end position="81"/>
    </location>
</feature>
<proteinExistence type="predicted"/>
<dbReference type="Pfam" id="PF22827">
    <property type="entry name" value="GldL_N"/>
    <property type="match status" value="1"/>
</dbReference>
<gene>
    <name evidence="3" type="ORF">OJ995_10515</name>
</gene>
<sequence>MKTEKALLIVFIISLIFKLMHWPGGGPLMVLSLTFLAFCYFPFGFYFFSDKTFKNQKIGVSILFGWLLSVAIIGIEFKLMFWPGSKVMLLVGCMSAAILLLAGFSLFKKSNEDLKNYYKNLLTRTVVIFVFATICLILPNSVLINHYYSNEPELRELYLKQQENPEDENIQMEIQAYKAKQYEQENGRQRK</sequence>
<accession>A0ABT3EJ98</accession>
<feature type="transmembrane region" description="Helical" evidence="1">
    <location>
        <begin position="7"/>
        <end position="24"/>
    </location>
</feature>
<evidence type="ECO:0000313" key="4">
    <source>
        <dbReference type="Proteomes" id="UP001165677"/>
    </source>
</evidence>